<dbReference type="InterPro" id="IPR001633">
    <property type="entry name" value="EAL_dom"/>
</dbReference>
<feature type="domain" description="PAS" evidence="1">
    <location>
        <begin position="44"/>
        <end position="101"/>
    </location>
</feature>
<keyword evidence="5" id="KW-1185">Reference proteome</keyword>
<dbReference type="PROSITE" id="PS50112">
    <property type="entry name" value="PAS"/>
    <property type="match status" value="1"/>
</dbReference>
<feature type="domain" description="GGDEF" evidence="3">
    <location>
        <begin position="188"/>
        <end position="321"/>
    </location>
</feature>
<dbReference type="InterPro" id="IPR000160">
    <property type="entry name" value="GGDEF_dom"/>
</dbReference>
<accession>A0A7X1FUQ6</accession>
<comment type="caution">
    <text evidence="4">The sequence shown here is derived from an EMBL/GenBank/DDBJ whole genome shotgun (WGS) entry which is preliminary data.</text>
</comment>
<sequence>MVKRIGDLLRNAVPSGSVRFEALPEEQQALLLLRDYEQSGQGWFWSTDARGLVTYVSESVATAFGCSRQDLLGQSFHALFSIDREDGEDSSRTLPLILSAAKSFSDLAVKPARGGAEVCWTITGRPQFDGGRNFVGYRGNGVDATERLRNARDASRLAMFDSLTGLANRHRMEQRLVNMLRVFATTQRSCAVILIDLDRFKQVNDTLGHPAGDELLKQVAQRLQQVCDKGYDIGRLGGDEFQVILPDVDDRGKLGELAKRIISILSQPYTVDGSRCVIGASIGIAVAPFDGATSEALIRGADLALYAAKGSGRGRFRFYSSELHQSAEKRRRMEEDLRDALVQNQISLRYQPLVSARSGTVIGVEALMRWSHPEFGDISPAIFIPIAEESNLIIALGEWALRQACSEVVAWPGEIRVAVNVSPAQFGSTNFVGNVANALAHSGLAPDRLEIELTESIFVNDDETTDLTFAALKKLGVRLALDDFGTGYSSLGYLKKAPFDKIKIDKGFIRDVTVPGSRNPAIITAIVSLAKALDMVTTAEGIEARDELDLMRELGVDQIQGYIYSAAREGAEVAEALATGAWVIAPIGPAKQRAERRTVLRKIGVIHEDHRYEVTMRNMSRTGAGIEGLINVPVGTQFVCDFGEGQLVVARVRRSDGSAQGLEFENPLVDDGAGGLCTRHRVAPYVLAAMGMPSGVNHGAIVALNNIGHMSMPRFGAVDTSKAIRAA</sequence>
<dbReference type="EMBL" id="JACLAW010000018">
    <property type="protein sequence ID" value="MBC2667354.1"/>
    <property type="molecule type" value="Genomic_DNA"/>
</dbReference>
<dbReference type="SMART" id="SM00052">
    <property type="entry name" value="EAL"/>
    <property type="match status" value="1"/>
</dbReference>
<feature type="domain" description="EAL" evidence="2">
    <location>
        <begin position="330"/>
        <end position="581"/>
    </location>
</feature>
<evidence type="ECO:0000259" key="3">
    <source>
        <dbReference type="PROSITE" id="PS50887"/>
    </source>
</evidence>
<dbReference type="CDD" id="cd01948">
    <property type="entry name" value="EAL"/>
    <property type="match status" value="1"/>
</dbReference>
<dbReference type="Gene3D" id="3.30.450.20">
    <property type="entry name" value="PAS domain"/>
    <property type="match status" value="1"/>
</dbReference>
<dbReference type="Pfam" id="PF00990">
    <property type="entry name" value="GGDEF"/>
    <property type="match status" value="1"/>
</dbReference>
<dbReference type="CDD" id="cd00130">
    <property type="entry name" value="PAS"/>
    <property type="match status" value="1"/>
</dbReference>
<protein>
    <submittedName>
        <fullName evidence="4">EAL domain-containing protein</fullName>
    </submittedName>
</protein>
<dbReference type="InterPro" id="IPR000014">
    <property type="entry name" value="PAS"/>
</dbReference>
<proteinExistence type="predicted"/>
<dbReference type="Pfam" id="PF00563">
    <property type="entry name" value="EAL"/>
    <property type="match status" value="1"/>
</dbReference>
<dbReference type="PROSITE" id="PS50887">
    <property type="entry name" value="GGDEF"/>
    <property type="match status" value="1"/>
</dbReference>
<organism evidence="4 5">
    <name type="scientific">Novosphingobium flavum</name>
    <dbReference type="NCBI Taxonomy" id="1778672"/>
    <lineage>
        <taxon>Bacteria</taxon>
        <taxon>Pseudomonadati</taxon>
        <taxon>Pseudomonadota</taxon>
        <taxon>Alphaproteobacteria</taxon>
        <taxon>Sphingomonadales</taxon>
        <taxon>Sphingomonadaceae</taxon>
        <taxon>Novosphingobium</taxon>
    </lineage>
</organism>
<name>A0A7X1FUQ6_9SPHN</name>
<evidence type="ECO:0000259" key="1">
    <source>
        <dbReference type="PROSITE" id="PS50112"/>
    </source>
</evidence>
<dbReference type="CDD" id="cd01949">
    <property type="entry name" value="GGDEF"/>
    <property type="match status" value="1"/>
</dbReference>
<dbReference type="Proteomes" id="UP000566813">
    <property type="component" value="Unassembled WGS sequence"/>
</dbReference>
<dbReference type="SMART" id="SM00267">
    <property type="entry name" value="GGDEF"/>
    <property type="match status" value="1"/>
</dbReference>
<dbReference type="PANTHER" id="PTHR44757:SF2">
    <property type="entry name" value="BIOFILM ARCHITECTURE MAINTENANCE PROTEIN MBAA"/>
    <property type="match status" value="1"/>
</dbReference>
<dbReference type="PANTHER" id="PTHR44757">
    <property type="entry name" value="DIGUANYLATE CYCLASE DGCP"/>
    <property type="match status" value="1"/>
</dbReference>
<reference evidence="4 5" key="1">
    <citation type="submission" date="2020-08" db="EMBL/GenBank/DDBJ databases">
        <title>The genome sequence of type strain Novosphingobium flavum NBRC 111647.</title>
        <authorList>
            <person name="Liu Y."/>
        </authorList>
    </citation>
    <scope>NUCLEOTIDE SEQUENCE [LARGE SCALE GENOMIC DNA]</scope>
    <source>
        <strain evidence="4 5">NBRC 111647</strain>
    </source>
</reference>
<dbReference type="NCBIfam" id="TIGR00254">
    <property type="entry name" value="GGDEF"/>
    <property type="match status" value="1"/>
</dbReference>
<dbReference type="SUPFAM" id="SSF141868">
    <property type="entry name" value="EAL domain-like"/>
    <property type="match status" value="1"/>
</dbReference>
<dbReference type="Pfam" id="PF13426">
    <property type="entry name" value="PAS_9"/>
    <property type="match status" value="1"/>
</dbReference>
<dbReference type="PROSITE" id="PS50883">
    <property type="entry name" value="EAL"/>
    <property type="match status" value="1"/>
</dbReference>
<dbReference type="InterPro" id="IPR035965">
    <property type="entry name" value="PAS-like_dom_sf"/>
</dbReference>
<evidence type="ECO:0000313" key="4">
    <source>
        <dbReference type="EMBL" id="MBC2667354.1"/>
    </source>
</evidence>
<dbReference type="SMART" id="SM00091">
    <property type="entry name" value="PAS"/>
    <property type="match status" value="1"/>
</dbReference>
<dbReference type="InterPro" id="IPR035919">
    <property type="entry name" value="EAL_sf"/>
</dbReference>
<dbReference type="InterPro" id="IPR052155">
    <property type="entry name" value="Biofilm_reg_signaling"/>
</dbReference>
<dbReference type="Gene3D" id="3.20.20.450">
    <property type="entry name" value="EAL domain"/>
    <property type="match status" value="1"/>
</dbReference>
<dbReference type="AlphaFoldDB" id="A0A7X1FUQ6"/>
<dbReference type="InterPro" id="IPR029787">
    <property type="entry name" value="Nucleotide_cyclase"/>
</dbReference>
<evidence type="ECO:0000259" key="2">
    <source>
        <dbReference type="PROSITE" id="PS50883"/>
    </source>
</evidence>
<dbReference type="SUPFAM" id="SSF55785">
    <property type="entry name" value="PYP-like sensor domain (PAS domain)"/>
    <property type="match status" value="1"/>
</dbReference>
<dbReference type="Gene3D" id="3.30.70.270">
    <property type="match status" value="1"/>
</dbReference>
<dbReference type="InterPro" id="IPR043128">
    <property type="entry name" value="Rev_trsase/Diguanyl_cyclase"/>
</dbReference>
<gene>
    <name evidence="4" type="ORF">H7F51_17685</name>
</gene>
<dbReference type="SUPFAM" id="SSF55073">
    <property type="entry name" value="Nucleotide cyclase"/>
    <property type="match status" value="1"/>
</dbReference>
<evidence type="ECO:0000313" key="5">
    <source>
        <dbReference type="Proteomes" id="UP000566813"/>
    </source>
</evidence>